<proteinExistence type="inferred from homology"/>
<keyword evidence="3" id="KW-0378">Hydrolase</keyword>
<dbReference type="SUPFAM" id="SSF51556">
    <property type="entry name" value="Metallo-dependent hydrolases"/>
    <property type="match status" value="1"/>
</dbReference>
<evidence type="ECO:0000313" key="3">
    <source>
        <dbReference type="EMBL" id="GGF61069.1"/>
    </source>
</evidence>
<dbReference type="RefSeq" id="WP_189021818.1">
    <property type="nucleotide sequence ID" value="NZ_BMKR01000001.1"/>
</dbReference>
<dbReference type="PANTHER" id="PTHR43569">
    <property type="entry name" value="AMIDOHYDROLASE"/>
    <property type="match status" value="1"/>
</dbReference>
<reference evidence="3" key="2">
    <citation type="submission" date="2020-09" db="EMBL/GenBank/DDBJ databases">
        <authorList>
            <person name="Sun Q."/>
            <person name="Zhou Y."/>
        </authorList>
    </citation>
    <scope>NUCLEOTIDE SEQUENCE</scope>
    <source>
        <strain evidence="3">CGMCC 1.16134</strain>
    </source>
</reference>
<comment type="caution">
    <text evidence="3">The sequence shown here is derived from an EMBL/GenBank/DDBJ whole genome shotgun (WGS) entry which is preliminary data.</text>
</comment>
<dbReference type="AlphaFoldDB" id="A0A917BWU0"/>
<dbReference type="InterPro" id="IPR006680">
    <property type="entry name" value="Amidohydro-rel"/>
</dbReference>
<accession>A0A917BWU0</accession>
<feature type="domain" description="Amidohydrolase-related" evidence="2">
    <location>
        <begin position="3"/>
        <end position="276"/>
    </location>
</feature>
<dbReference type="PANTHER" id="PTHR43569:SF2">
    <property type="entry name" value="AMIDOHYDROLASE-RELATED DOMAIN-CONTAINING PROTEIN"/>
    <property type="match status" value="1"/>
</dbReference>
<sequence length="288" mass="32691">MRIDSHQHYWKIARGDYGWITPELPVLYRDFLPEHLEPHLARHGLDGTIVVQAAPTLAETEFILSLSEQTTSICGVVGWIDLAAPSYREQYAAFSKHPKFMGVRIMIQDMKNAGDLLEPPFMEAFHWMEEQGIAVDVLVTAEQLDVVVELLERVPRLHCVIDHIAKPQIAAGIMEPWQSLIAAIAAHSGVYCKLSGMVTEAEHHGWRTSDFMLYIRHVIECFGPERVMFGSDWPVCLLSASYAEVVDVLQQCLPEGYTEEEQERLFGRNAIDFYRLQDRLGRNGAEKA</sequence>
<dbReference type="GO" id="GO:0016787">
    <property type="term" value="F:hydrolase activity"/>
    <property type="evidence" value="ECO:0007669"/>
    <property type="project" value="UniProtKB-KW"/>
</dbReference>
<dbReference type="Proteomes" id="UP000637643">
    <property type="component" value="Unassembled WGS sequence"/>
</dbReference>
<evidence type="ECO:0000256" key="1">
    <source>
        <dbReference type="ARBA" id="ARBA00038310"/>
    </source>
</evidence>
<dbReference type="EMBL" id="BMKR01000001">
    <property type="protein sequence ID" value="GGF61069.1"/>
    <property type="molecule type" value="Genomic_DNA"/>
</dbReference>
<evidence type="ECO:0000313" key="4">
    <source>
        <dbReference type="Proteomes" id="UP000637643"/>
    </source>
</evidence>
<dbReference type="Pfam" id="PF04909">
    <property type="entry name" value="Amidohydro_2"/>
    <property type="match status" value="1"/>
</dbReference>
<name>A0A917BWU0_9BACL</name>
<dbReference type="InterPro" id="IPR032466">
    <property type="entry name" value="Metal_Hydrolase"/>
</dbReference>
<gene>
    <name evidence="3" type="ORF">GCM10010912_02850</name>
</gene>
<comment type="similarity">
    <text evidence="1">Belongs to the metallo-dependent hydrolases superfamily.</text>
</comment>
<protein>
    <submittedName>
        <fullName evidence="3">Hydrolase</fullName>
    </submittedName>
</protein>
<reference evidence="3" key="1">
    <citation type="journal article" date="2014" name="Int. J. Syst. Evol. Microbiol.">
        <title>Complete genome sequence of Corynebacterium casei LMG S-19264T (=DSM 44701T), isolated from a smear-ripened cheese.</title>
        <authorList>
            <consortium name="US DOE Joint Genome Institute (JGI-PGF)"/>
            <person name="Walter F."/>
            <person name="Albersmeier A."/>
            <person name="Kalinowski J."/>
            <person name="Ruckert C."/>
        </authorList>
    </citation>
    <scope>NUCLEOTIDE SEQUENCE</scope>
    <source>
        <strain evidence="3">CGMCC 1.16134</strain>
    </source>
</reference>
<evidence type="ECO:0000259" key="2">
    <source>
        <dbReference type="Pfam" id="PF04909"/>
    </source>
</evidence>
<organism evidence="3 4">
    <name type="scientific">Paenibacillus albidus</name>
    <dbReference type="NCBI Taxonomy" id="2041023"/>
    <lineage>
        <taxon>Bacteria</taxon>
        <taxon>Bacillati</taxon>
        <taxon>Bacillota</taxon>
        <taxon>Bacilli</taxon>
        <taxon>Bacillales</taxon>
        <taxon>Paenibacillaceae</taxon>
        <taxon>Paenibacillus</taxon>
    </lineage>
</organism>
<dbReference type="Gene3D" id="3.20.20.140">
    <property type="entry name" value="Metal-dependent hydrolases"/>
    <property type="match status" value="1"/>
</dbReference>
<dbReference type="InterPro" id="IPR052350">
    <property type="entry name" value="Metallo-dep_Lactonases"/>
</dbReference>
<keyword evidence="4" id="KW-1185">Reference proteome</keyword>